<keyword evidence="8" id="KW-1185">Reference proteome</keyword>
<gene>
    <name evidence="7" type="ORF">C450_12840</name>
</gene>
<sequence>MSERLDHDETDVDETRTVGSNEPLVSVDGLEKHYYENDSLFDRLLGRDPTAVRAVDGVEFAVERGETLGLVGESGCGKSTTGETLLGLREATAGTVRFDGEPVAELSGDEEKAFRRRAGIVFQDPFSSLDPRQTVGEIVAEPLQVHGLPKPAADVGVAVVDAGRDVAASESPDVEEKTDTDAVTIEGGDLVASEAAAFVVRVDRTGEEPTVRIEERADVNASVREDDVTVSDTGVTVAVGTDRSRLRRERVADLLERVGLSAAQRERYPHEFSGGQRQRVGIARALALDPEFVVLDEPVSALDVSVQAQILNLLGDLQDEFDLTYLFIAHDLSVVRHISDRVAVMYLGEIVEIGPVEPIFEHPSHPYTEALLESVPRANTAERDRDVEALAGDVPSPRDPPSGCRFHTRCPHAREACREDDPDRFDAGSNHEAACFRAIDDHPYWQSTPLEPPEERAQATDADLEEEGEWAADESSA</sequence>
<comment type="caution">
    <text evidence="7">The sequence shown here is derived from an EMBL/GenBank/DDBJ whole genome shotgun (WGS) entry which is preliminary data.</text>
</comment>
<dbReference type="SUPFAM" id="SSF52540">
    <property type="entry name" value="P-loop containing nucleoside triphosphate hydrolases"/>
    <property type="match status" value="1"/>
</dbReference>
<evidence type="ECO:0000256" key="4">
    <source>
        <dbReference type="ARBA" id="ARBA00022840"/>
    </source>
</evidence>
<keyword evidence="2" id="KW-0813">Transport</keyword>
<dbReference type="InterPro" id="IPR027417">
    <property type="entry name" value="P-loop_NTPase"/>
</dbReference>
<evidence type="ECO:0000256" key="3">
    <source>
        <dbReference type="ARBA" id="ARBA00022741"/>
    </source>
</evidence>
<dbReference type="STRING" id="1227456.C450_12840"/>
<dbReference type="InterPro" id="IPR017871">
    <property type="entry name" value="ABC_transporter-like_CS"/>
</dbReference>
<dbReference type="Gene3D" id="3.40.50.300">
    <property type="entry name" value="P-loop containing nucleotide triphosphate hydrolases"/>
    <property type="match status" value="1"/>
</dbReference>
<evidence type="ECO:0000313" key="7">
    <source>
        <dbReference type="EMBL" id="EMA51023.1"/>
    </source>
</evidence>
<dbReference type="Proteomes" id="UP000011625">
    <property type="component" value="Unassembled WGS sequence"/>
</dbReference>
<dbReference type="InterPro" id="IPR003439">
    <property type="entry name" value="ABC_transporter-like_ATP-bd"/>
</dbReference>
<dbReference type="CDD" id="cd03257">
    <property type="entry name" value="ABC_NikE_OppD_transporters"/>
    <property type="match status" value="1"/>
</dbReference>
<reference evidence="7 8" key="1">
    <citation type="journal article" date="2014" name="PLoS Genet.">
        <title>Phylogenetically driven sequencing of extremely halophilic archaea reveals strategies for static and dynamic osmo-response.</title>
        <authorList>
            <person name="Becker E.A."/>
            <person name="Seitzer P.M."/>
            <person name="Tritt A."/>
            <person name="Larsen D."/>
            <person name="Krusor M."/>
            <person name="Yao A.I."/>
            <person name="Wu D."/>
            <person name="Madern D."/>
            <person name="Eisen J.A."/>
            <person name="Darling A.E."/>
            <person name="Facciotti M.T."/>
        </authorList>
    </citation>
    <scope>NUCLEOTIDE SEQUENCE [LARGE SCALE GENOMIC DNA]</scope>
    <source>
        <strain evidence="7 8">DSM 8989</strain>
    </source>
</reference>
<dbReference type="NCBIfam" id="TIGR01727">
    <property type="entry name" value="oligo_HPY"/>
    <property type="match status" value="1"/>
</dbReference>
<evidence type="ECO:0000256" key="2">
    <source>
        <dbReference type="ARBA" id="ARBA00022448"/>
    </source>
</evidence>
<feature type="region of interest" description="Disordered" evidence="5">
    <location>
        <begin position="1"/>
        <end position="23"/>
    </location>
</feature>
<organism evidence="7 8">
    <name type="scientific">Halococcus salifodinae DSM 8989</name>
    <dbReference type="NCBI Taxonomy" id="1227456"/>
    <lineage>
        <taxon>Archaea</taxon>
        <taxon>Methanobacteriati</taxon>
        <taxon>Methanobacteriota</taxon>
        <taxon>Stenosarchaea group</taxon>
        <taxon>Halobacteria</taxon>
        <taxon>Halobacteriales</taxon>
        <taxon>Halococcaceae</taxon>
        <taxon>Halococcus</taxon>
    </lineage>
</organism>
<dbReference type="PANTHER" id="PTHR43776">
    <property type="entry name" value="TRANSPORT ATP-BINDING PROTEIN"/>
    <property type="match status" value="1"/>
</dbReference>
<dbReference type="InterPro" id="IPR050319">
    <property type="entry name" value="ABC_transp_ATP-bind"/>
</dbReference>
<keyword evidence="3" id="KW-0547">Nucleotide-binding</keyword>
<dbReference type="GO" id="GO:0016887">
    <property type="term" value="F:ATP hydrolysis activity"/>
    <property type="evidence" value="ECO:0007669"/>
    <property type="project" value="InterPro"/>
</dbReference>
<dbReference type="PROSITE" id="PS50893">
    <property type="entry name" value="ABC_TRANSPORTER_2"/>
    <property type="match status" value="1"/>
</dbReference>
<accession>M0N0G9</accession>
<feature type="domain" description="ABC transporter" evidence="6">
    <location>
        <begin position="35"/>
        <end position="372"/>
    </location>
</feature>
<feature type="region of interest" description="Disordered" evidence="5">
    <location>
        <begin position="443"/>
        <end position="477"/>
    </location>
</feature>
<dbReference type="Pfam" id="PF08352">
    <property type="entry name" value="oligo_HPY"/>
    <property type="match status" value="1"/>
</dbReference>
<evidence type="ECO:0000256" key="5">
    <source>
        <dbReference type="SAM" id="MobiDB-lite"/>
    </source>
</evidence>
<dbReference type="RefSeq" id="WP_005043882.1">
    <property type="nucleotide sequence ID" value="NZ_AOME01000069.1"/>
</dbReference>
<dbReference type="SMART" id="SM00382">
    <property type="entry name" value="AAA"/>
    <property type="match status" value="1"/>
</dbReference>
<comment type="similarity">
    <text evidence="1">Belongs to the ABC transporter superfamily.</text>
</comment>
<dbReference type="PATRIC" id="fig|1227456.3.peg.2597"/>
<feature type="compositionally biased region" description="Acidic residues" evidence="5">
    <location>
        <begin position="462"/>
        <end position="477"/>
    </location>
</feature>
<dbReference type="GO" id="GO:0055085">
    <property type="term" value="P:transmembrane transport"/>
    <property type="evidence" value="ECO:0007669"/>
    <property type="project" value="UniProtKB-ARBA"/>
</dbReference>
<dbReference type="InterPro" id="IPR013563">
    <property type="entry name" value="Oligopep_ABC_C"/>
</dbReference>
<dbReference type="GO" id="GO:0005524">
    <property type="term" value="F:ATP binding"/>
    <property type="evidence" value="ECO:0007669"/>
    <property type="project" value="UniProtKB-KW"/>
</dbReference>
<dbReference type="InterPro" id="IPR003593">
    <property type="entry name" value="AAA+_ATPase"/>
</dbReference>
<dbReference type="Pfam" id="PF00005">
    <property type="entry name" value="ABC_tran"/>
    <property type="match status" value="1"/>
</dbReference>
<dbReference type="EMBL" id="AOME01000069">
    <property type="protein sequence ID" value="EMA51023.1"/>
    <property type="molecule type" value="Genomic_DNA"/>
</dbReference>
<name>M0N0G9_9EURY</name>
<protein>
    <submittedName>
        <fullName evidence="7">Oligopeptide/dipeptide ABC transporter ATPase</fullName>
    </submittedName>
</protein>
<dbReference type="PANTHER" id="PTHR43776:SF7">
    <property type="entry name" value="D,D-DIPEPTIDE TRANSPORT ATP-BINDING PROTEIN DDPF-RELATED"/>
    <property type="match status" value="1"/>
</dbReference>
<keyword evidence="4" id="KW-0067">ATP-binding</keyword>
<dbReference type="AlphaFoldDB" id="M0N0G9"/>
<dbReference type="GO" id="GO:0015833">
    <property type="term" value="P:peptide transport"/>
    <property type="evidence" value="ECO:0007669"/>
    <property type="project" value="InterPro"/>
</dbReference>
<proteinExistence type="inferred from homology"/>
<evidence type="ECO:0000259" key="6">
    <source>
        <dbReference type="PROSITE" id="PS50893"/>
    </source>
</evidence>
<evidence type="ECO:0000313" key="8">
    <source>
        <dbReference type="Proteomes" id="UP000011625"/>
    </source>
</evidence>
<dbReference type="PROSITE" id="PS00211">
    <property type="entry name" value="ABC_TRANSPORTER_1"/>
    <property type="match status" value="1"/>
</dbReference>
<evidence type="ECO:0000256" key="1">
    <source>
        <dbReference type="ARBA" id="ARBA00005417"/>
    </source>
</evidence>